<evidence type="ECO:0000256" key="1">
    <source>
        <dbReference type="SAM" id="Phobius"/>
    </source>
</evidence>
<keyword evidence="1" id="KW-0472">Membrane</keyword>
<accession>A0A0A9DXR8</accession>
<dbReference type="EMBL" id="GBRH01206407">
    <property type="protein sequence ID" value="JAD91488.1"/>
    <property type="molecule type" value="Transcribed_RNA"/>
</dbReference>
<keyword evidence="1" id="KW-0812">Transmembrane</keyword>
<name>A0A0A9DXR8_ARUDO</name>
<feature type="transmembrane region" description="Helical" evidence="1">
    <location>
        <begin position="6"/>
        <end position="28"/>
    </location>
</feature>
<proteinExistence type="predicted"/>
<organism evidence="2">
    <name type="scientific">Arundo donax</name>
    <name type="common">Giant reed</name>
    <name type="synonym">Donax arundinaceus</name>
    <dbReference type="NCBI Taxonomy" id="35708"/>
    <lineage>
        <taxon>Eukaryota</taxon>
        <taxon>Viridiplantae</taxon>
        <taxon>Streptophyta</taxon>
        <taxon>Embryophyta</taxon>
        <taxon>Tracheophyta</taxon>
        <taxon>Spermatophyta</taxon>
        <taxon>Magnoliopsida</taxon>
        <taxon>Liliopsida</taxon>
        <taxon>Poales</taxon>
        <taxon>Poaceae</taxon>
        <taxon>PACMAD clade</taxon>
        <taxon>Arundinoideae</taxon>
        <taxon>Arundineae</taxon>
        <taxon>Arundo</taxon>
    </lineage>
</organism>
<keyword evidence="1" id="KW-1133">Transmembrane helix</keyword>
<dbReference type="AlphaFoldDB" id="A0A0A9DXR8"/>
<sequence>MLDISSMGKFCTLVLPTMFFSLGCFYNFSSFYDLHLQNQSTVRISVNYFSRMRTIVVIAGRISPATIMSE</sequence>
<evidence type="ECO:0000313" key="2">
    <source>
        <dbReference type="EMBL" id="JAD91488.1"/>
    </source>
</evidence>
<protein>
    <submittedName>
        <fullName evidence="2">Uncharacterized protein</fullName>
    </submittedName>
</protein>
<reference evidence="2" key="1">
    <citation type="submission" date="2014-09" db="EMBL/GenBank/DDBJ databases">
        <authorList>
            <person name="Magalhaes I.L.F."/>
            <person name="Oliveira U."/>
            <person name="Santos F.R."/>
            <person name="Vidigal T.H.D.A."/>
            <person name="Brescovit A.D."/>
            <person name="Santos A.J."/>
        </authorList>
    </citation>
    <scope>NUCLEOTIDE SEQUENCE</scope>
    <source>
        <tissue evidence="2">Shoot tissue taken approximately 20 cm above the soil surface</tissue>
    </source>
</reference>
<reference evidence="2" key="2">
    <citation type="journal article" date="2015" name="Data Brief">
        <title>Shoot transcriptome of the giant reed, Arundo donax.</title>
        <authorList>
            <person name="Barrero R.A."/>
            <person name="Guerrero F.D."/>
            <person name="Moolhuijzen P."/>
            <person name="Goolsby J.A."/>
            <person name="Tidwell J."/>
            <person name="Bellgard S.E."/>
            <person name="Bellgard M.I."/>
        </authorList>
    </citation>
    <scope>NUCLEOTIDE SEQUENCE</scope>
    <source>
        <tissue evidence="2">Shoot tissue taken approximately 20 cm above the soil surface</tissue>
    </source>
</reference>